<evidence type="ECO:0000313" key="2">
    <source>
        <dbReference type="EnsemblMetazoa" id="XP_020911380.1"/>
    </source>
</evidence>
<keyword evidence="3" id="KW-1185">Reference proteome</keyword>
<evidence type="ECO:0000313" key="3">
    <source>
        <dbReference type="Proteomes" id="UP000887567"/>
    </source>
</evidence>
<dbReference type="OrthoDB" id="5952306at2759"/>
<dbReference type="OMA" id="NETARYC"/>
<dbReference type="GeneID" id="110238303"/>
<reference evidence="2" key="1">
    <citation type="submission" date="2022-11" db="UniProtKB">
        <authorList>
            <consortium name="EnsemblMetazoa"/>
        </authorList>
    </citation>
    <scope>IDENTIFICATION</scope>
</reference>
<dbReference type="RefSeq" id="XP_020911380.1">
    <property type="nucleotide sequence ID" value="XM_021055721.2"/>
</dbReference>
<sequence>MTARVLVVTVLLTGVSAETMIGNCNRTTFSHGAMLCQRYAVENLLYVPKATCESEYLKQTNCITKHVQSCLQGTSLSPFWAFVVDLINHVVMNCGSVSGVVNDYLLQELKCGGAKKAFDRTKDCWTDFADKVKANKTDPSLCSVYATTKHCVANITNKECPEVRMEEDHCNPFCDNRTDDHRQCPVTSITLVCETQFYFEKRKVCEKPFIDSMAQKGSCGVESPKFVSCVKDHYKACFNPRVDNALLDQLVDIMVSTSNAQRMFCDAARVNTSAVPSSLNAISTCNANFSSPANNCVKEFKEAYSKNTGAILCSMYENASSCLYKTQETHCKYPSTVLQILNNSYNPFICNTSTPTQVVISRSGGAQCVLRVWSILVGILFCKLCIPEY</sequence>
<proteinExistence type="predicted"/>
<feature type="signal peptide" evidence="1">
    <location>
        <begin position="1"/>
        <end position="17"/>
    </location>
</feature>
<evidence type="ECO:0000256" key="1">
    <source>
        <dbReference type="SAM" id="SignalP"/>
    </source>
</evidence>
<dbReference type="GeneID" id="110249144"/>
<dbReference type="KEGG" id="epa:110249144"/>
<keyword evidence="1" id="KW-0732">Signal</keyword>
<dbReference type="RefSeq" id="XP_020899625.1">
    <property type="nucleotide sequence ID" value="XM_021043966.2"/>
</dbReference>
<dbReference type="AlphaFoldDB" id="A0A913XXE0"/>
<dbReference type="EnsemblMetazoa" id="XM_021055721.2">
    <property type="protein sequence ID" value="XP_020911380.1"/>
    <property type="gene ID" value="LOC110249144"/>
</dbReference>
<name>A0A913XXE0_EXADI</name>
<feature type="chain" id="PRO_5038324001" evidence="1">
    <location>
        <begin position="18"/>
        <end position="389"/>
    </location>
</feature>
<dbReference type="KEGG" id="epa:110238303"/>
<dbReference type="EnsemblMetazoa" id="XM_021043966.2">
    <property type="protein sequence ID" value="XP_020899625.1"/>
    <property type="gene ID" value="LOC110238303"/>
</dbReference>
<dbReference type="Proteomes" id="UP000887567">
    <property type="component" value="Unplaced"/>
</dbReference>
<protein>
    <submittedName>
        <fullName evidence="2">Uncharacterized protein</fullName>
    </submittedName>
</protein>
<organism evidence="2 3">
    <name type="scientific">Exaiptasia diaphana</name>
    <name type="common">Tropical sea anemone</name>
    <name type="synonym">Aiptasia pulchella</name>
    <dbReference type="NCBI Taxonomy" id="2652724"/>
    <lineage>
        <taxon>Eukaryota</taxon>
        <taxon>Metazoa</taxon>
        <taxon>Cnidaria</taxon>
        <taxon>Anthozoa</taxon>
        <taxon>Hexacorallia</taxon>
        <taxon>Actiniaria</taxon>
        <taxon>Aiptasiidae</taxon>
        <taxon>Exaiptasia</taxon>
    </lineage>
</organism>
<accession>A0A913XXE0</accession>